<name>A0A9D3NW08_9TELE</name>
<dbReference type="OrthoDB" id="10588723at2759"/>
<sequence>MFLFALAHSSPELNYKGGICEIYHLTLFTTKDNTAQIGDRCPECQKLAHWKENSLSRGDKEWVEAGPDGERGSRYVSQQGA</sequence>
<organism evidence="2 3">
    <name type="scientific">Hemibagrus wyckioides</name>
    <dbReference type="NCBI Taxonomy" id="337641"/>
    <lineage>
        <taxon>Eukaryota</taxon>
        <taxon>Metazoa</taxon>
        <taxon>Chordata</taxon>
        <taxon>Craniata</taxon>
        <taxon>Vertebrata</taxon>
        <taxon>Euteleostomi</taxon>
        <taxon>Actinopterygii</taxon>
        <taxon>Neopterygii</taxon>
        <taxon>Teleostei</taxon>
        <taxon>Ostariophysi</taxon>
        <taxon>Siluriformes</taxon>
        <taxon>Bagridae</taxon>
        <taxon>Hemibagrus</taxon>
    </lineage>
</organism>
<keyword evidence="3" id="KW-1185">Reference proteome</keyword>
<dbReference type="Proteomes" id="UP000824219">
    <property type="component" value="Linkage Group LG09"/>
</dbReference>
<reference evidence="2 3" key="1">
    <citation type="submission" date="2021-06" db="EMBL/GenBank/DDBJ databases">
        <title>Chromosome-level genome assembly of the red-tail catfish (Hemibagrus wyckioides).</title>
        <authorList>
            <person name="Shao F."/>
        </authorList>
    </citation>
    <scope>NUCLEOTIDE SEQUENCE [LARGE SCALE GENOMIC DNA]</scope>
    <source>
        <strain evidence="2">EC202008001</strain>
        <tissue evidence="2">Blood</tissue>
    </source>
</reference>
<gene>
    <name evidence="2" type="ORF">KOW79_008159</name>
</gene>
<feature type="compositionally biased region" description="Basic and acidic residues" evidence="1">
    <location>
        <begin position="58"/>
        <end position="73"/>
    </location>
</feature>
<feature type="non-terminal residue" evidence="2">
    <location>
        <position position="1"/>
    </location>
</feature>
<proteinExistence type="predicted"/>
<comment type="caution">
    <text evidence="2">The sequence shown here is derived from an EMBL/GenBank/DDBJ whole genome shotgun (WGS) entry which is preliminary data.</text>
</comment>
<protein>
    <submittedName>
        <fullName evidence="2">Uncharacterized protein</fullName>
    </submittedName>
</protein>
<evidence type="ECO:0000313" key="3">
    <source>
        <dbReference type="Proteomes" id="UP000824219"/>
    </source>
</evidence>
<accession>A0A9D3NW08</accession>
<evidence type="ECO:0000256" key="1">
    <source>
        <dbReference type="SAM" id="MobiDB-lite"/>
    </source>
</evidence>
<dbReference type="AlphaFoldDB" id="A0A9D3NW08"/>
<feature type="region of interest" description="Disordered" evidence="1">
    <location>
        <begin position="58"/>
        <end position="81"/>
    </location>
</feature>
<evidence type="ECO:0000313" key="2">
    <source>
        <dbReference type="EMBL" id="KAG7328215.1"/>
    </source>
</evidence>
<dbReference type="EMBL" id="JAHKSW010000009">
    <property type="protein sequence ID" value="KAG7328215.1"/>
    <property type="molecule type" value="Genomic_DNA"/>
</dbReference>